<keyword evidence="4" id="KW-1185">Reference proteome</keyword>
<gene>
    <name evidence="2" type="ORF">mvi_47480</name>
    <name evidence="3" type="ORF">QR79_18015</name>
</gene>
<evidence type="ECO:0000313" key="5">
    <source>
        <dbReference type="Proteomes" id="UP000663508"/>
    </source>
</evidence>
<evidence type="ECO:0000313" key="2">
    <source>
        <dbReference type="EMBL" id="BCM86287.1"/>
    </source>
</evidence>
<name>A0A8H8WY04_9HYPH</name>
<protein>
    <submittedName>
        <fullName evidence="2">Uncharacterized protein</fullName>
    </submittedName>
</protein>
<sequence>MSAVPERGRPDAAAAHEEALGAFSRRLAEALDLPGLPRAAAERAAVDPLYLHGLVARRDAPEAVARLIAEPCGTSLPKWAPRPTPVLIAGAAYALARWAAAGFGQVSPETAERRRRACLACPELRAPGGRAIHRLVGATGGVCRLCSCAVERKAMLPTESCPAPAPDDPALSRWGEPRG</sequence>
<feature type="region of interest" description="Disordered" evidence="1">
    <location>
        <begin position="159"/>
        <end position="179"/>
    </location>
</feature>
<organism evidence="2 5">
    <name type="scientific">Methylobacterium indicum</name>
    <dbReference type="NCBI Taxonomy" id="1775910"/>
    <lineage>
        <taxon>Bacteria</taxon>
        <taxon>Pseudomonadati</taxon>
        <taxon>Pseudomonadota</taxon>
        <taxon>Alphaproteobacteria</taxon>
        <taxon>Hyphomicrobiales</taxon>
        <taxon>Methylobacteriaceae</taxon>
        <taxon>Methylobacterium</taxon>
    </lineage>
</organism>
<dbReference type="Proteomes" id="UP000036471">
    <property type="component" value="Unassembled WGS sequence"/>
</dbReference>
<proteinExistence type="predicted"/>
<evidence type="ECO:0000313" key="4">
    <source>
        <dbReference type="Proteomes" id="UP000036471"/>
    </source>
</evidence>
<dbReference type="Proteomes" id="UP000663508">
    <property type="component" value="Chromosome"/>
</dbReference>
<evidence type="ECO:0000313" key="3">
    <source>
        <dbReference type="EMBL" id="KMO20530.1"/>
    </source>
</evidence>
<dbReference type="AlphaFoldDB" id="A0A8H8WY04"/>
<reference evidence="3 4" key="1">
    <citation type="submission" date="2014-11" db="EMBL/GenBank/DDBJ databases">
        <title>Comparative genomics of Methylobacterium species.</title>
        <authorList>
            <person name="Chaudhry V."/>
            <person name="Patil P.B."/>
        </authorList>
    </citation>
    <scope>NUCLEOTIDE SEQUENCE [LARGE SCALE GENOMIC DNA]</scope>
    <source>
        <strain evidence="3 4">SE3.6</strain>
    </source>
</reference>
<evidence type="ECO:0000256" key="1">
    <source>
        <dbReference type="SAM" id="MobiDB-lite"/>
    </source>
</evidence>
<dbReference type="EMBL" id="AP024145">
    <property type="protein sequence ID" value="BCM86287.1"/>
    <property type="molecule type" value="Genomic_DNA"/>
</dbReference>
<dbReference type="KEGG" id="mind:mvi_47480"/>
<dbReference type="OrthoDB" id="8479451at2"/>
<dbReference type="EMBL" id="JTHG01000168">
    <property type="protein sequence ID" value="KMO20530.1"/>
    <property type="molecule type" value="Genomic_DNA"/>
</dbReference>
<reference evidence="2" key="2">
    <citation type="submission" date="2020-11" db="EMBL/GenBank/DDBJ databases">
        <title>Complete genome sequence of a novel pathogenic Methylobacterium strain isolated from rice in Vietnam.</title>
        <authorList>
            <person name="Lai K."/>
            <person name="Okazaki S."/>
            <person name="Higashi K."/>
            <person name="Mori H."/>
            <person name="Toyoda A."/>
            <person name="Kurokawa K."/>
        </authorList>
    </citation>
    <scope>NUCLEOTIDE SEQUENCE</scope>
    <source>
        <strain evidence="2">VL1</strain>
    </source>
</reference>
<accession>A0A8H8WY04</accession>
<dbReference type="RefSeq" id="WP_048461247.1">
    <property type="nucleotide sequence ID" value="NZ_AP024145.1"/>
</dbReference>